<sequence length="302" mass="33802">MLKVKSLLTGHILRATYDWFLENNFRDILIVAHTQLVPDLSEVALKHAKEDHTITFNIHPRCAKNFYISDEYISFNVTVNGVGVSIKLPLYAVLGVVTPIDDNSNAFFEMPLVDRYLNADTIRATLEGTVNNVVDKNPVLTTVGNVTEVNFKNKADTTNGKLVVRNTSENEHDQMIESAINRVTEFSNPELDAHIRVAVTVIKQNAPELIMDWCERVINCTRNENYQDNINVLMMELLSYPISNVVSESTVDSGDNTSNSFDNDVNKMVEDFNNSSNSQVIINKPSRPTGTPKLTVIKGGKK</sequence>
<evidence type="ECO:0000313" key="3">
    <source>
        <dbReference type="Proteomes" id="UP000224336"/>
    </source>
</evidence>
<dbReference type="Gene3D" id="2.30.30.220">
    <property type="entry name" value="SspB-like"/>
    <property type="match status" value="1"/>
</dbReference>
<name>A0A192Y5N0_9CAUD</name>
<gene>
    <name evidence="2" type="ORF">KTN4_279</name>
</gene>
<dbReference type="SUPFAM" id="SSF101738">
    <property type="entry name" value="SspB-like"/>
    <property type="match status" value="1"/>
</dbReference>
<protein>
    <submittedName>
        <fullName evidence="2">Uncharacterized protein</fullName>
    </submittedName>
</protein>
<feature type="compositionally biased region" description="Polar residues" evidence="1">
    <location>
        <begin position="248"/>
        <end position="263"/>
    </location>
</feature>
<evidence type="ECO:0000256" key="1">
    <source>
        <dbReference type="SAM" id="MobiDB-lite"/>
    </source>
</evidence>
<dbReference type="InterPro" id="IPR036760">
    <property type="entry name" value="SspB-like_sf"/>
</dbReference>
<accession>A0A192Y5N0</accession>
<dbReference type="EMBL" id="KU521356">
    <property type="protein sequence ID" value="ANM45037.1"/>
    <property type="molecule type" value="Genomic_DNA"/>
</dbReference>
<reference evidence="2 3" key="1">
    <citation type="journal article" date="2016" name="Sci. Rep.">
        <title>A proposed integrated approach for the preclinical evaluation of phage therapy in Pseudomonas infections.</title>
        <authorList>
            <person name="Danis-Wlodarczyk K."/>
            <person name="Vandenheuvel D."/>
            <person name="Jang H.B."/>
            <person name="Briers Y."/>
            <person name="Olszak T."/>
            <person name="Arabski M."/>
            <person name="Wasik S."/>
            <person name="Drabik M."/>
            <person name="Higgins G."/>
            <person name="Tyrrell J."/>
            <person name="Harvey B.J."/>
            <person name="Noben J.P."/>
            <person name="Lavigne R."/>
            <person name="Drulis-Kawa Z."/>
        </authorList>
    </citation>
    <scope>NUCLEOTIDE SEQUENCE [LARGE SCALE GENOMIC DNA]</scope>
</reference>
<organism evidence="2 3">
    <name type="scientific">Pseudomonas phage KTN4</name>
    <dbReference type="NCBI Taxonomy" id="1862701"/>
    <lineage>
        <taxon>Viruses</taxon>
        <taxon>Duplodnaviria</taxon>
        <taxon>Heunggongvirae</taxon>
        <taxon>Uroviricota</taxon>
        <taxon>Caudoviricetes</taxon>
        <taxon>Chimalliviridae</taxon>
        <taxon>Phikzvirus</taxon>
        <taxon>Phikzvirus phiKZ</taxon>
    </lineage>
</organism>
<proteinExistence type="predicted"/>
<dbReference type="Proteomes" id="UP000224336">
    <property type="component" value="Segment"/>
</dbReference>
<feature type="region of interest" description="Disordered" evidence="1">
    <location>
        <begin position="248"/>
        <end position="302"/>
    </location>
</feature>
<feature type="compositionally biased region" description="Polar residues" evidence="1">
    <location>
        <begin position="272"/>
        <end position="289"/>
    </location>
</feature>
<evidence type="ECO:0000313" key="2">
    <source>
        <dbReference type="EMBL" id="ANM45037.1"/>
    </source>
</evidence>